<organism evidence="2 3">
    <name type="scientific">Prorocentrum cordatum</name>
    <dbReference type="NCBI Taxonomy" id="2364126"/>
    <lineage>
        <taxon>Eukaryota</taxon>
        <taxon>Sar</taxon>
        <taxon>Alveolata</taxon>
        <taxon>Dinophyceae</taxon>
        <taxon>Prorocentrales</taxon>
        <taxon>Prorocentraceae</taxon>
        <taxon>Prorocentrum</taxon>
    </lineage>
</organism>
<name>A0ABN9VLF5_9DINO</name>
<proteinExistence type="predicted"/>
<dbReference type="EMBL" id="CAUYUJ010017216">
    <property type="protein sequence ID" value="CAK0872896.1"/>
    <property type="molecule type" value="Genomic_DNA"/>
</dbReference>
<gene>
    <name evidence="2" type="ORF">PCOR1329_LOCUS58233</name>
</gene>
<evidence type="ECO:0000313" key="3">
    <source>
        <dbReference type="Proteomes" id="UP001189429"/>
    </source>
</evidence>
<feature type="compositionally biased region" description="Basic and acidic residues" evidence="1">
    <location>
        <begin position="75"/>
        <end position="88"/>
    </location>
</feature>
<feature type="compositionally biased region" description="Polar residues" evidence="1">
    <location>
        <begin position="107"/>
        <end position="122"/>
    </location>
</feature>
<protein>
    <submittedName>
        <fullName evidence="2">Uncharacterized protein</fullName>
    </submittedName>
</protein>
<sequence>MGVASGCRDMTPDRGLQGQLRHGERSRQEGAYNPITGETGGSRPSSRPSSGSRRAPAGNLQAGLIPATGPLDHMTAPEKDLPGRRLDPTRNQSSSLQPGVACVAPGSEQQRGASRITESSIVPLSADGGLGPREPTPERRRTPGQVVRGGIRPKDCLASGCVASERSDHPQNLPRPANPNERGSLVPGPCGMVPMGTDFVAEDVDLYSGPKQPTPFKPLWG</sequence>
<feature type="compositionally biased region" description="Low complexity" evidence="1">
    <location>
        <begin position="41"/>
        <end position="58"/>
    </location>
</feature>
<comment type="caution">
    <text evidence="2">The sequence shown here is derived from an EMBL/GenBank/DDBJ whole genome shotgun (WGS) entry which is preliminary data.</text>
</comment>
<reference evidence="2" key="1">
    <citation type="submission" date="2023-10" db="EMBL/GenBank/DDBJ databases">
        <authorList>
            <person name="Chen Y."/>
            <person name="Shah S."/>
            <person name="Dougan E. K."/>
            <person name="Thang M."/>
            <person name="Chan C."/>
        </authorList>
    </citation>
    <scope>NUCLEOTIDE SEQUENCE [LARGE SCALE GENOMIC DNA]</scope>
</reference>
<feature type="region of interest" description="Disordered" evidence="1">
    <location>
        <begin position="1"/>
        <end position="190"/>
    </location>
</feature>
<accession>A0ABN9VLF5</accession>
<evidence type="ECO:0000256" key="1">
    <source>
        <dbReference type="SAM" id="MobiDB-lite"/>
    </source>
</evidence>
<dbReference type="Proteomes" id="UP001189429">
    <property type="component" value="Unassembled WGS sequence"/>
</dbReference>
<keyword evidence="3" id="KW-1185">Reference proteome</keyword>
<evidence type="ECO:0000313" key="2">
    <source>
        <dbReference type="EMBL" id="CAK0872896.1"/>
    </source>
</evidence>